<feature type="domain" description="HTH arsR-type" evidence="1">
    <location>
        <begin position="334"/>
        <end position="408"/>
    </location>
</feature>
<dbReference type="SUPFAM" id="SSF46785">
    <property type="entry name" value="Winged helix' DNA-binding domain"/>
    <property type="match status" value="1"/>
</dbReference>
<evidence type="ECO:0000259" key="1">
    <source>
        <dbReference type="SMART" id="SM00418"/>
    </source>
</evidence>
<proteinExistence type="predicted"/>
<dbReference type="InterPro" id="IPR001845">
    <property type="entry name" value="HTH_ArsR_DNA-bd_dom"/>
</dbReference>
<dbReference type="CDD" id="cd00090">
    <property type="entry name" value="HTH_ARSR"/>
    <property type="match status" value="1"/>
</dbReference>
<protein>
    <recommendedName>
        <fullName evidence="1">HTH arsR-type domain-containing protein</fullName>
    </recommendedName>
</protein>
<dbReference type="InterPro" id="IPR011991">
    <property type="entry name" value="ArsR-like_HTH"/>
</dbReference>
<dbReference type="AlphaFoldDB" id="A0A0F9RHZ3"/>
<accession>A0A0F9RHZ3</accession>
<sequence length="424" mass="49608">MKVAFRTNLSKDIKTIPTSQTIALKYVDCFYDHIMNDPNRSQLFKETLKKAKEGDLYNYDNWLLSHNIVPKALRLDYIRDQFINKNPEFYIGNDQEFLLIAEKIGLYLNKKPNSYQIPIIGCKDFGKSVFLSLIFKLGSANAPMNMEKKFTLESYYGKNNLPGASYSQQSNTAVRLIDDCGQYNEIIYTINNLIKEHGEALFITTWDPEDWLYNYETFKDDLPFEDVIILKPFSDSELSAYLDRLFDLIYLTSSRYLPSPNLHISDLVDYEKYSKEKMVKILIKFTLGIPMVITDLMFRCFKIMFKLEKTILDESIVKLAAEGMHLEDQNKEIEELTPQHIKILKRLLFDKNREGTRPVDLLDEFDLDKSTISYHLSKLVEKKIIDVRKMGKSSFYKVRDNLIPFIQLKLLNTISIKKQSIKEE</sequence>
<name>A0A0F9RHZ3_9ZZZZ</name>
<reference evidence="2" key="1">
    <citation type="journal article" date="2015" name="Nature">
        <title>Complex archaea that bridge the gap between prokaryotes and eukaryotes.</title>
        <authorList>
            <person name="Spang A."/>
            <person name="Saw J.H."/>
            <person name="Jorgensen S.L."/>
            <person name="Zaremba-Niedzwiedzka K."/>
            <person name="Martijn J."/>
            <person name="Lind A.E."/>
            <person name="van Eijk R."/>
            <person name="Schleper C."/>
            <person name="Guy L."/>
            <person name="Ettema T.J."/>
        </authorList>
    </citation>
    <scope>NUCLEOTIDE SEQUENCE</scope>
</reference>
<evidence type="ECO:0000313" key="2">
    <source>
        <dbReference type="EMBL" id="KKN16893.1"/>
    </source>
</evidence>
<dbReference type="InterPro" id="IPR036390">
    <property type="entry name" value="WH_DNA-bd_sf"/>
</dbReference>
<organism evidence="2">
    <name type="scientific">marine sediment metagenome</name>
    <dbReference type="NCBI Taxonomy" id="412755"/>
    <lineage>
        <taxon>unclassified sequences</taxon>
        <taxon>metagenomes</taxon>
        <taxon>ecological metagenomes</taxon>
    </lineage>
</organism>
<dbReference type="SMART" id="SM00418">
    <property type="entry name" value="HTH_ARSR"/>
    <property type="match status" value="1"/>
</dbReference>
<dbReference type="GO" id="GO:0003700">
    <property type="term" value="F:DNA-binding transcription factor activity"/>
    <property type="evidence" value="ECO:0007669"/>
    <property type="project" value="InterPro"/>
</dbReference>
<dbReference type="EMBL" id="LAZR01003571">
    <property type="protein sequence ID" value="KKN16893.1"/>
    <property type="molecule type" value="Genomic_DNA"/>
</dbReference>
<dbReference type="InterPro" id="IPR036388">
    <property type="entry name" value="WH-like_DNA-bd_sf"/>
</dbReference>
<gene>
    <name evidence="2" type="ORF">LCGC14_0971320</name>
</gene>
<comment type="caution">
    <text evidence="2">The sequence shown here is derived from an EMBL/GenBank/DDBJ whole genome shotgun (WGS) entry which is preliminary data.</text>
</comment>
<dbReference type="Gene3D" id="1.10.10.10">
    <property type="entry name" value="Winged helix-like DNA-binding domain superfamily/Winged helix DNA-binding domain"/>
    <property type="match status" value="1"/>
</dbReference>